<dbReference type="Proteomes" id="UP000271573">
    <property type="component" value="Chromosome"/>
</dbReference>
<accession>A0A3G9J4N6</accession>
<keyword evidence="2" id="KW-0812">Transmembrane</keyword>
<protein>
    <recommendedName>
        <fullName evidence="5">DUF929 domain-containing protein</fullName>
    </recommendedName>
</protein>
<feature type="transmembrane region" description="Helical" evidence="2">
    <location>
        <begin position="29"/>
        <end position="50"/>
    </location>
</feature>
<dbReference type="InterPro" id="IPR036249">
    <property type="entry name" value="Thioredoxin-like_sf"/>
</dbReference>
<evidence type="ECO:0000256" key="2">
    <source>
        <dbReference type="SAM" id="Phobius"/>
    </source>
</evidence>
<dbReference type="Pfam" id="PF06053">
    <property type="entry name" value="DUF929"/>
    <property type="match status" value="1"/>
</dbReference>
<proteinExistence type="predicted"/>
<dbReference type="KEGG" id="nbe:Back2_26710"/>
<feature type="region of interest" description="Disordered" evidence="1">
    <location>
        <begin position="57"/>
        <end position="76"/>
    </location>
</feature>
<dbReference type="InterPro" id="IPR009272">
    <property type="entry name" value="DUF929"/>
</dbReference>
<dbReference type="EMBL" id="AP019307">
    <property type="protein sequence ID" value="BBH18384.1"/>
    <property type="molecule type" value="Genomic_DNA"/>
</dbReference>
<keyword evidence="4" id="KW-1185">Reference proteome</keyword>
<dbReference type="AlphaFoldDB" id="A0A3G9J4N6"/>
<keyword evidence="2" id="KW-0472">Membrane</keyword>
<name>A0A3G9J4N6_9ACTN</name>
<gene>
    <name evidence="3" type="ORF">Back2_26710</name>
</gene>
<evidence type="ECO:0000313" key="3">
    <source>
        <dbReference type="EMBL" id="BBH18384.1"/>
    </source>
</evidence>
<keyword evidence="2" id="KW-1133">Transmembrane helix</keyword>
<dbReference type="SUPFAM" id="SSF52833">
    <property type="entry name" value="Thioredoxin-like"/>
    <property type="match status" value="1"/>
</dbReference>
<evidence type="ECO:0000256" key="1">
    <source>
        <dbReference type="SAM" id="MobiDB-lite"/>
    </source>
</evidence>
<evidence type="ECO:0008006" key="5">
    <source>
        <dbReference type="Google" id="ProtNLM"/>
    </source>
</evidence>
<sequence length="304" mass="31536">MAMPNAKNAREAAAATAAAAEKQRRVKVALTYTGIVATLLVLVVVFAFVAKAISKSPAPASTGLASSSSSNSAQPSLTSEQVLARDIKILTTIPASTYDAVGPGSAAKLKTTSGPALTEDGKPVVVYVGAEFCPFCAGQRWALIAALSRFGTWDKLGRQSSSADDVYASTSTFTFHGATYTSKYLVFSGTEALDGNRNPLDTPPARDSQVWTTLGQSSFPFLDLGGMYAMSGAQFQPTSLHVDAGDSQSAPRSWDEIANALTDPTSAQSKQILGAANILTAELCTLTNNQPANVCNSAGVVAAR</sequence>
<organism evidence="3 4">
    <name type="scientific">Nocardioides baekrokdamisoli</name>
    <dbReference type="NCBI Taxonomy" id="1804624"/>
    <lineage>
        <taxon>Bacteria</taxon>
        <taxon>Bacillati</taxon>
        <taxon>Actinomycetota</taxon>
        <taxon>Actinomycetes</taxon>
        <taxon>Propionibacteriales</taxon>
        <taxon>Nocardioidaceae</taxon>
        <taxon>Nocardioides</taxon>
    </lineage>
</organism>
<reference evidence="3 4" key="1">
    <citation type="submission" date="2018-11" db="EMBL/GenBank/DDBJ databases">
        <title>Complete genome sequence of Nocardioides baekrokdamisoli strain KCTC 39748.</title>
        <authorList>
            <person name="Kang S.W."/>
            <person name="Lee K.C."/>
            <person name="Kim K.K."/>
            <person name="Kim J.S."/>
            <person name="Kim D.S."/>
            <person name="Ko S.H."/>
            <person name="Yang S.H."/>
            <person name="Shin Y.K."/>
            <person name="Lee J.S."/>
        </authorList>
    </citation>
    <scope>NUCLEOTIDE SEQUENCE [LARGE SCALE GENOMIC DNA]</scope>
    <source>
        <strain evidence="3 4">KCTC 39748</strain>
    </source>
</reference>
<evidence type="ECO:0000313" key="4">
    <source>
        <dbReference type="Proteomes" id="UP000271573"/>
    </source>
</evidence>